<dbReference type="Pfam" id="PF01490">
    <property type="entry name" value="Aa_trans"/>
    <property type="match status" value="2"/>
</dbReference>
<organism evidence="9 10">
    <name type="scientific">Citrus x changshan-huyou</name>
    <dbReference type="NCBI Taxonomy" id="2935761"/>
    <lineage>
        <taxon>Eukaryota</taxon>
        <taxon>Viridiplantae</taxon>
        <taxon>Streptophyta</taxon>
        <taxon>Embryophyta</taxon>
        <taxon>Tracheophyta</taxon>
        <taxon>Spermatophyta</taxon>
        <taxon>Magnoliopsida</taxon>
        <taxon>eudicotyledons</taxon>
        <taxon>Gunneridae</taxon>
        <taxon>Pentapetalae</taxon>
        <taxon>rosids</taxon>
        <taxon>malvids</taxon>
        <taxon>Sapindales</taxon>
        <taxon>Rutaceae</taxon>
        <taxon>Aurantioideae</taxon>
        <taxon>Citrus</taxon>
    </lineage>
</organism>
<proteinExistence type="predicted"/>
<evidence type="ECO:0000256" key="6">
    <source>
        <dbReference type="ARBA" id="ARBA00023136"/>
    </source>
</evidence>
<keyword evidence="6 7" id="KW-0472">Membrane</keyword>
<accession>A0AAP0MHD2</accession>
<dbReference type="Proteomes" id="UP001428341">
    <property type="component" value="Unassembled WGS sequence"/>
</dbReference>
<keyword evidence="10" id="KW-1185">Reference proteome</keyword>
<dbReference type="AlphaFoldDB" id="A0AAP0MHD2"/>
<reference evidence="9 10" key="1">
    <citation type="submission" date="2024-05" db="EMBL/GenBank/DDBJ databases">
        <title>Haplotype-resolved chromosome-level genome assembly of Huyou (Citrus changshanensis).</title>
        <authorList>
            <person name="Miao C."/>
            <person name="Chen W."/>
            <person name="Wu Y."/>
            <person name="Wang L."/>
            <person name="Zhao S."/>
            <person name="Grierson D."/>
            <person name="Xu C."/>
            <person name="Chen K."/>
        </authorList>
    </citation>
    <scope>NUCLEOTIDE SEQUENCE [LARGE SCALE GENOMIC DNA]</scope>
    <source>
        <strain evidence="9">01-14</strain>
        <tissue evidence="9">Leaf</tissue>
    </source>
</reference>
<evidence type="ECO:0000259" key="8">
    <source>
        <dbReference type="Pfam" id="PF01490"/>
    </source>
</evidence>
<feature type="domain" description="Amino acid transporter transmembrane" evidence="8">
    <location>
        <begin position="44"/>
        <end position="184"/>
    </location>
</feature>
<evidence type="ECO:0000256" key="3">
    <source>
        <dbReference type="ARBA" id="ARBA00022692"/>
    </source>
</evidence>
<sequence>MSTPLHENEKKEVSFLKTCINGINALSGYHHAFGKPRKFGSQSIVTKKAGIGILSVPYALSSGGWLSLIILVLIAAAASFTALLIRRCMDKDPDAMTSYIDIVGHAFARKGRVIASLFICLELYFVATGLLILEGDNLHKLSPHFDLKLGKLNVDGRHSFVVLAGVMILPTMWLNDLGVLSYVSAGGGVGFHGKGRLFNLNGIPTALSFYSLVELISKSTKKQVIVACSGNQVLLISFAICTITYPTMAVLGYLIYGQNVQSQVTLNLATEQVSSKVVIYTILAGPIAKYALTVMPIATAIENRLPANYKDCKSASILIRMSLLVSTVVLAAVFPSFQSVTSLSGAFLIVAVSFLLPCVCYLKIFQVHRNWGYELIGILIIMLLVVFVGVLGTYSSIAQTVKQV</sequence>
<dbReference type="InterPro" id="IPR013057">
    <property type="entry name" value="AA_transpt_TM"/>
</dbReference>
<feature type="transmembrane region" description="Helical" evidence="7">
    <location>
        <begin position="277"/>
        <end position="297"/>
    </location>
</feature>
<dbReference type="EMBL" id="JBCGBO010000004">
    <property type="protein sequence ID" value="KAK9210524.1"/>
    <property type="molecule type" value="Genomic_DNA"/>
</dbReference>
<dbReference type="GO" id="GO:0005774">
    <property type="term" value="C:vacuolar membrane"/>
    <property type="evidence" value="ECO:0007669"/>
    <property type="project" value="TreeGrafter"/>
</dbReference>
<feature type="transmembrane region" description="Helical" evidence="7">
    <location>
        <begin position="371"/>
        <end position="394"/>
    </location>
</feature>
<keyword evidence="5 7" id="KW-1133">Transmembrane helix</keyword>
<evidence type="ECO:0000256" key="1">
    <source>
        <dbReference type="ARBA" id="ARBA00004141"/>
    </source>
</evidence>
<gene>
    <name evidence="9" type="ORF">WN944_002895</name>
</gene>
<evidence type="ECO:0000256" key="2">
    <source>
        <dbReference type="ARBA" id="ARBA00022448"/>
    </source>
</evidence>
<evidence type="ECO:0000256" key="4">
    <source>
        <dbReference type="ARBA" id="ARBA00022970"/>
    </source>
</evidence>
<keyword evidence="3 7" id="KW-0812">Transmembrane</keyword>
<name>A0AAP0MHD2_9ROSI</name>
<keyword evidence="4" id="KW-0029">Amino-acid transport</keyword>
<feature type="transmembrane region" description="Helical" evidence="7">
    <location>
        <begin position="317"/>
        <end position="334"/>
    </location>
</feature>
<feature type="transmembrane region" description="Helical" evidence="7">
    <location>
        <begin position="197"/>
        <end position="213"/>
    </location>
</feature>
<evidence type="ECO:0000313" key="10">
    <source>
        <dbReference type="Proteomes" id="UP001428341"/>
    </source>
</evidence>
<dbReference type="GO" id="GO:0015179">
    <property type="term" value="F:L-amino acid transmembrane transporter activity"/>
    <property type="evidence" value="ECO:0007669"/>
    <property type="project" value="TreeGrafter"/>
</dbReference>
<comment type="subcellular location">
    <subcellularLocation>
        <location evidence="1">Membrane</location>
        <topology evidence="1">Multi-pass membrane protein</topology>
    </subcellularLocation>
</comment>
<feature type="transmembrane region" description="Helical" evidence="7">
    <location>
        <begin position="233"/>
        <end position="256"/>
    </location>
</feature>
<feature type="transmembrane region" description="Helical" evidence="7">
    <location>
        <begin position="64"/>
        <end position="85"/>
    </location>
</feature>
<keyword evidence="2" id="KW-0813">Transport</keyword>
<feature type="transmembrane region" description="Helical" evidence="7">
    <location>
        <begin position="160"/>
        <end position="185"/>
    </location>
</feature>
<dbReference type="PANTHER" id="PTHR22950:SF698">
    <property type="entry name" value="AMINO ACID TRANSPORTER TRANSMEMBRANE DOMAIN-CONTAINING PROTEIN"/>
    <property type="match status" value="1"/>
</dbReference>
<dbReference type="PANTHER" id="PTHR22950">
    <property type="entry name" value="AMINO ACID TRANSPORTER"/>
    <property type="match status" value="1"/>
</dbReference>
<evidence type="ECO:0000256" key="5">
    <source>
        <dbReference type="ARBA" id="ARBA00022989"/>
    </source>
</evidence>
<evidence type="ECO:0000256" key="7">
    <source>
        <dbReference type="SAM" id="Phobius"/>
    </source>
</evidence>
<protein>
    <recommendedName>
        <fullName evidence="8">Amino acid transporter transmembrane domain-containing protein</fullName>
    </recommendedName>
</protein>
<feature type="domain" description="Amino acid transporter transmembrane" evidence="8">
    <location>
        <begin position="232"/>
        <end position="400"/>
    </location>
</feature>
<comment type="caution">
    <text evidence="9">The sequence shown here is derived from an EMBL/GenBank/DDBJ whole genome shotgun (WGS) entry which is preliminary data.</text>
</comment>
<evidence type="ECO:0000313" key="9">
    <source>
        <dbReference type="EMBL" id="KAK9210524.1"/>
    </source>
</evidence>
<feature type="transmembrane region" description="Helical" evidence="7">
    <location>
        <begin position="346"/>
        <end position="365"/>
    </location>
</feature>
<feature type="transmembrane region" description="Helical" evidence="7">
    <location>
        <begin position="113"/>
        <end position="133"/>
    </location>
</feature>